<dbReference type="InterPro" id="IPR001041">
    <property type="entry name" value="2Fe-2S_ferredoxin-type"/>
</dbReference>
<reference evidence="2 3" key="1">
    <citation type="submission" date="2019-08" db="EMBL/GenBank/DDBJ databases">
        <authorList>
            <person name="Chen S.-C."/>
            <person name="Lai M.-C."/>
            <person name="You Y.-T."/>
        </authorList>
    </citation>
    <scope>NUCLEOTIDE SEQUENCE [LARGE SCALE GENOMIC DNA]</scope>
    <source>
        <strain evidence="2 3">P2F9704a</strain>
    </source>
</reference>
<dbReference type="EMBL" id="VOTZ01000028">
    <property type="protein sequence ID" value="MCQ1539408.1"/>
    <property type="molecule type" value="Genomic_DNA"/>
</dbReference>
<organism evidence="2 3">
    <name type="scientific">Methanocalculus taiwanensis</name>
    <dbReference type="NCBI Taxonomy" id="106207"/>
    <lineage>
        <taxon>Archaea</taxon>
        <taxon>Methanobacteriati</taxon>
        <taxon>Methanobacteriota</taxon>
        <taxon>Stenosarchaea group</taxon>
        <taxon>Methanomicrobia</taxon>
        <taxon>Methanomicrobiales</taxon>
        <taxon>Methanocalculaceae</taxon>
        <taxon>Methanocalculus</taxon>
    </lineage>
</organism>
<comment type="caution">
    <text evidence="2">The sequence shown here is derived from an EMBL/GenBank/DDBJ whole genome shotgun (WGS) entry which is preliminary data.</text>
</comment>
<dbReference type="RefSeq" id="WP_255333376.1">
    <property type="nucleotide sequence ID" value="NZ_VOTZ01000028.1"/>
</dbReference>
<name>A0ABD4TN29_9EURY</name>
<gene>
    <name evidence="2" type="ORF">FTO68_10500</name>
</gene>
<dbReference type="Gene3D" id="3.10.20.30">
    <property type="match status" value="1"/>
</dbReference>
<keyword evidence="3" id="KW-1185">Reference proteome</keyword>
<proteinExistence type="predicted"/>
<accession>A0ABD4TN29</accession>
<dbReference type="Pfam" id="PF17651">
    <property type="entry name" value="Raco_middle"/>
    <property type="match status" value="1"/>
</dbReference>
<dbReference type="PROSITE" id="PS51085">
    <property type="entry name" value="2FE2S_FER_2"/>
    <property type="match status" value="1"/>
</dbReference>
<dbReference type="Pfam" id="PF00111">
    <property type="entry name" value="Fer2"/>
    <property type="match status" value="1"/>
</dbReference>
<evidence type="ECO:0000259" key="1">
    <source>
        <dbReference type="PROSITE" id="PS51085"/>
    </source>
</evidence>
<dbReference type="Pfam" id="PF14574">
    <property type="entry name" value="RACo_C_ter"/>
    <property type="match status" value="1"/>
</dbReference>
<dbReference type="PANTHER" id="PTHR42895:SF2">
    <property type="entry name" value="IRON-SULFUR CLUSTER PROTEIN"/>
    <property type="match status" value="1"/>
</dbReference>
<protein>
    <submittedName>
        <fullName evidence="2">DUF4445 domain-containing protein</fullName>
    </submittedName>
</protein>
<dbReference type="InterPro" id="IPR012675">
    <property type="entry name" value="Beta-grasp_dom_sf"/>
</dbReference>
<sequence length="614" mass="65869">MKEECRVIFHPLNTVVSVSRGTNLLAALRNAHVQIESICGGKGECGKCRVIIESGDFREKRLTQKNHVTAAERERGYRLACEIFVSGDMEVTIPVESRIERPQILCGLSGECDCGGMDPAVRIYPLEIRSNPTLPHAGRSIRLREYTGKRPAISDAEYRKMQESDTGLVAVLTETNGYPEVIDAIPNEKAGPPLGIALDLGTTTIACALVDLDSGLVIAESTTMNKQITYGEEVITRIAFAMKGDGLRLLQQAAAESINLAISRVAEAAGVDPPELVEIAVSSNTVMNHLLMGTDPGYLELADADVSRKPFIRKAASLGISIHPEAYCFCLPNVSRFVGGDAVSGVLSSGLHCSPDISLFIDLGTNGEIVIGNKDWIASISCASGPAFEGAGISSGMRAMHGAIEKVAIEPETGEAHCMVIGGGKPRGICGSGLIDCVTGMFQAGILDFKGILTSHPLVREGHNGPEYVVVRAEDSATGRDIVITQADMDYFMDSKAALCGGIGVLLKKYRMKVTDIRHIFLAGAFGAFVDIHNTVEFGIIPHFPNAEVHPVGNTSLKGAYAALVSKTKRREAEKIAGIMVYIDLLVDVDFIEEYTAALFIPGKEEYFPLKLSE</sequence>
<dbReference type="Gene3D" id="3.30.420.480">
    <property type="entry name" value="Domain of unknown function (DUF4445)"/>
    <property type="match status" value="1"/>
</dbReference>
<dbReference type="Proteomes" id="UP001524383">
    <property type="component" value="Unassembled WGS sequence"/>
</dbReference>
<evidence type="ECO:0000313" key="3">
    <source>
        <dbReference type="Proteomes" id="UP001524383"/>
    </source>
</evidence>
<dbReference type="InterPro" id="IPR041414">
    <property type="entry name" value="Raco-like_middle"/>
</dbReference>
<dbReference type="CDD" id="cd00207">
    <property type="entry name" value="fer2"/>
    <property type="match status" value="1"/>
</dbReference>
<dbReference type="InterPro" id="IPR027980">
    <property type="entry name" value="RACo_C"/>
</dbReference>
<dbReference type="InterPro" id="IPR052911">
    <property type="entry name" value="Corrinoid_activation_enz"/>
</dbReference>
<dbReference type="SUPFAM" id="SSF54292">
    <property type="entry name" value="2Fe-2S ferredoxin-like"/>
    <property type="match status" value="1"/>
</dbReference>
<dbReference type="PANTHER" id="PTHR42895">
    <property type="entry name" value="IRON-SULFUR CLUSTER-BINDING PROTEIN-RELATED"/>
    <property type="match status" value="1"/>
</dbReference>
<dbReference type="InterPro" id="IPR042259">
    <property type="entry name" value="Raco-like_middle_sf"/>
</dbReference>
<dbReference type="InterPro" id="IPR036010">
    <property type="entry name" value="2Fe-2S_ferredoxin-like_sf"/>
</dbReference>
<dbReference type="InterPro" id="IPR043129">
    <property type="entry name" value="ATPase_NBD"/>
</dbReference>
<dbReference type="AlphaFoldDB" id="A0ABD4TN29"/>
<feature type="domain" description="2Fe-2S ferredoxin-type" evidence="1">
    <location>
        <begin position="5"/>
        <end position="97"/>
    </location>
</feature>
<evidence type="ECO:0000313" key="2">
    <source>
        <dbReference type="EMBL" id="MCQ1539408.1"/>
    </source>
</evidence>
<dbReference type="SUPFAM" id="SSF53067">
    <property type="entry name" value="Actin-like ATPase domain"/>
    <property type="match status" value="1"/>
</dbReference>